<gene>
    <name evidence="5" type="ORF">H0486_13225</name>
</gene>
<dbReference type="PANTHER" id="PTHR43280:SF2">
    <property type="entry name" value="HTH-TYPE TRANSCRIPTIONAL REGULATOR EXSA"/>
    <property type="match status" value="1"/>
</dbReference>
<evidence type="ECO:0000259" key="4">
    <source>
        <dbReference type="PROSITE" id="PS01124"/>
    </source>
</evidence>
<dbReference type="SUPFAM" id="SSF46689">
    <property type="entry name" value="Homeodomain-like"/>
    <property type="match status" value="2"/>
</dbReference>
<comment type="caution">
    <text evidence="5">The sequence shown here is derived from an EMBL/GenBank/DDBJ whole genome shotgun (WGS) entry which is preliminary data.</text>
</comment>
<dbReference type="InterPro" id="IPR018062">
    <property type="entry name" value="HTH_AraC-typ_CS"/>
</dbReference>
<evidence type="ECO:0000256" key="2">
    <source>
        <dbReference type="ARBA" id="ARBA00023125"/>
    </source>
</evidence>
<proteinExistence type="predicted"/>
<accession>A0A839K235</accession>
<dbReference type="PROSITE" id="PS01124">
    <property type="entry name" value="HTH_ARAC_FAMILY_2"/>
    <property type="match status" value="1"/>
</dbReference>
<protein>
    <submittedName>
        <fullName evidence="5">Helix-turn-helix transcriptional regulator</fullName>
    </submittedName>
</protein>
<dbReference type="Pfam" id="PF12833">
    <property type="entry name" value="HTH_18"/>
    <property type="match status" value="1"/>
</dbReference>
<name>A0A839K235_9FIRM</name>
<organism evidence="5 6">
    <name type="scientific">Variimorphobacter saccharofermentans</name>
    <dbReference type="NCBI Taxonomy" id="2755051"/>
    <lineage>
        <taxon>Bacteria</taxon>
        <taxon>Bacillati</taxon>
        <taxon>Bacillota</taxon>
        <taxon>Clostridia</taxon>
        <taxon>Lachnospirales</taxon>
        <taxon>Lachnospiraceae</taxon>
        <taxon>Variimorphobacter</taxon>
    </lineage>
</organism>
<dbReference type="Proteomes" id="UP000574276">
    <property type="component" value="Unassembled WGS sequence"/>
</dbReference>
<evidence type="ECO:0000313" key="5">
    <source>
        <dbReference type="EMBL" id="MBB2183834.1"/>
    </source>
</evidence>
<keyword evidence="6" id="KW-1185">Reference proteome</keyword>
<dbReference type="SMART" id="SM00342">
    <property type="entry name" value="HTH_ARAC"/>
    <property type="match status" value="1"/>
</dbReference>
<dbReference type="PANTHER" id="PTHR43280">
    <property type="entry name" value="ARAC-FAMILY TRANSCRIPTIONAL REGULATOR"/>
    <property type="match status" value="1"/>
</dbReference>
<feature type="domain" description="HTH araC/xylS-type" evidence="4">
    <location>
        <begin position="106"/>
        <end position="203"/>
    </location>
</feature>
<dbReference type="AlphaFoldDB" id="A0A839K235"/>
<dbReference type="Gene3D" id="1.10.10.60">
    <property type="entry name" value="Homeodomain-like"/>
    <property type="match status" value="2"/>
</dbReference>
<dbReference type="PROSITE" id="PS00041">
    <property type="entry name" value="HTH_ARAC_FAMILY_1"/>
    <property type="match status" value="1"/>
</dbReference>
<keyword evidence="3" id="KW-0804">Transcription</keyword>
<evidence type="ECO:0000256" key="3">
    <source>
        <dbReference type="ARBA" id="ARBA00023163"/>
    </source>
</evidence>
<dbReference type="GO" id="GO:0043565">
    <property type="term" value="F:sequence-specific DNA binding"/>
    <property type="evidence" value="ECO:0007669"/>
    <property type="project" value="InterPro"/>
</dbReference>
<evidence type="ECO:0000256" key="1">
    <source>
        <dbReference type="ARBA" id="ARBA00023015"/>
    </source>
</evidence>
<dbReference type="InterPro" id="IPR009057">
    <property type="entry name" value="Homeodomain-like_sf"/>
</dbReference>
<keyword evidence="2" id="KW-0238">DNA-binding</keyword>
<dbReference type="InterPro" id="IPR018060">
    <property type="entry name" value="HTH_AraC"/>
</dbReference>
<dbReference type="EMBL" id="JACEGA010000001">
    <property type="protein sequence ID" value="MBB2183834.1"/>
    <property type="molecule type" value="Genomic_DNA"/>
</dbReference>
<sequence>MDSSTYERIGINIKKTTLERLSTKRSRLLNCFENHPIGENNLIHLNPDQLDEYITLCTNLKQALNSNYYGQDILSDAYLAQLLVFINTLYHTTINSYNNIMPELVSNTMFYIRNHLTEDITLKDLSSEFSYNGTYISYLFKQHTGLTLRAYILDQRLTLAKRILSEGKSVTDACEASGFRDYSNFIRTFTKEIGMSPGRYRHAKSTIT</sequence>
<evidence type="ECO:0000313" key="6">
    <source>
        <dbReference type="Proteomes" id="UP000574276"/>
    </source>
</evidence>
<reference evidence="5 6" key="1">
    <citation type="submission" date="2020-07" db="EMBL/GenBank/DDBJ databases">
        <title>Characterization and genome sequencing of isolate MD1, a novel member within the family Lachnospiraceae.</title>
        <authorList>
            <person name="Rettenmaier R."/>
            <person name="Di Bello L."/>
            <person name="Zinser C."/>
            <person name="Scheitz K."/>
            <person name="Liebl W."/>
            <person name="Zverlov V."/>
        </authorList>
    </citation>
    <scope>NUCLEOTIDE SEQUENCE [LARGE SCALE GENOMIC DNA]</scope>
    <source>
        <strain evidence="5 6">MD1</strain>
    </source>
</reference>
<keyword evidence="1" id="KW-0805">Transcription regulation</keyword>
<dbReference type="GO" id="GO:0003700">
    <property type="term" value="F:DNA-binding transcription factor activity"/>
    <property type="evidence" value="ECO:0007669"/>
    <property type="project" value="InterPro"/>
</dbReference>